<feature type="compositionally biased region" description="Low complexity" evidence="2">
    <location>
        <begin position="71"/>
        <end position="94"/>
    </location>
</feature>
<accession>A0A177D049</accession>
<organism evidence="4 5">
    <name type="scientific">Paraphaeosphaeria sporulosa</name>
    <dbReference type="NCBI Taxonomy" id="1460663"/>
    <lineage>
        <taxon>Eukaryota</taxon>
        <taxon>Fungi</taxon>
        <taxon>Dikarya</taxon>
        <taxon>Ascomycota</taxon>
        <taxon>Pezizomycotina</taxon>
        <taxon>Dothideomycetes</taxon>
        <taxon>Pleosporomycetidae</taxon>
        <taxon>Pleosporales</taxon>
        <taxon>Massarineae</taxon>
        <taxon>Didymosphaeriaceae</taxon>
        <taxon>Paraphaeosphaeria</taxon>
    </lineage>
</organism>
<evidence type="ECO:0000256" key="2">
    <source>
        <dbReference type="SAM" id="MobiDB-lite"/>
    </source>
</evidence>
<evidence type="ECO:0000256" key="1">
    <source>
        <dbReference type="PROSITE-ProRule" id="PRU00042"/>
    </source>
</evidence>
<feature type="domain" description="C2H2-type" evidence="3">
    <location>
        <begin position="468"/>
        <end position="497"/>
    </location>
</feature>
<dbReference type="PROSITE" id="PS50157">
    <property type="entry name" value="ZINC_FINGER_C2H2_2"/>
    <property type="match status" value="1"/>
</dbReference>
<dbReference type="Proteomes" id="UP000077069">
    <property type="component" value="Unassembled WGS sequence"/>
</dbReference>
<dbReference type="RefSeq" id="XP_018043093.1">
    <property type="nucleotide sequence ID" value="XM_018181733.1"/>
</dbReference>
<evidence type="ECO:0000313" key="4">
    <source>
        <dbReference type="EMBL" id="OAG12728.1"/>
    </source>
</evidence>
<dbReference type="Gene3D" id="3.30.160.60">
    <property type="entry name" value="Classic Zinc Finger"/>
    <property type="match status" value="1"/>
</dbReference>
<feature type="region of interest" description="Disordered" evidence="2">
    <location>
        <begin position="378"/>
        <end position="422"/>
    </location>
</feature>
<evidence type="ECO:0000259" key="3">
    <source>
        <dbReference type="PROSITE" id="PS50157"/>
    </source>
</evidence>
<feature type="compositionally biased region" description="Low complexity" evidence="2">
    <location>
        <begin position="389"/>
        <end position="400"/>
    </location>
</feature>
<name>A0A177D049_9PLEO</name>
<dbReference type="PROSITE" id="PS00028">
    <property type="entry name" value="ZINC_FINGER_C2H2_1"/>
    <property type="match status" value="1"/>
</dbReference>
<feature type="compositionally biased region" description="Basic residues" evidence="2">
    <location>
        <begin position="96"/>
        <end position="105"/>
    </location>
</feature>
<gene>
    <name evidence="4" type="ORF">CC84DRAFT_1201648</name>
</gene>
<keyword evidence="1" id="KW-0479">Metal-binding</keyword>
<protein>
    <recommendedName>
        <fullName evidence="3">C2H2-type domain-containing protein</fullName>
    </recommendedName>
</protein>
<keyword evidence="5" id="KW-1185">Reference proteome</keyword>
<feature type="region of interest" description="Disordered" evidence="2">
    <location>
        <begin position="328"/>
        <end position="351"/>
    </location>
</feature>
<keyword evidence="1" id="KW-0863">Zinc-finger</keyword>
<feature type="region of interest" description="Disordered" evidence="2">
    <location>
        <begin position="442"/>
        <end position="465"/>
    </location>
</feature>
<sequence>MLFLFEFAGLTIQSVRPELDLAAESLADLDRFTCSRRKGGAIVSNLGEQASIVLTPSSRGGSVKIDVDTRSPTLPDTPKSTSDTPKSTTKPTSLRRWSRTKKRASNRFELPGSSTINELYPRPQRDPIPYRYPPCGTEEAQELSQDSVSTWSCDTTWTAIREVVPRRTRKPQRKLLSMRYIIFPNHPTHGPQLAEGDMAYTSNQSEGEYAASIDQRFGNGNGWWPPILTTQQSDTGFTATVTPQYSPNTTSCDNLVFQNVGFPSPNPCNVRSFHPDFPRRHTLSGPEPIGYGYGIHHEIYAPESVPAFTLANYDVFNHQFSPPNFESGLMSPSVTTPSSRPSITSLKSHSSTASHSQVNQKFFNTQCSPIPGPSFLGGPYPYSPTFSDQSPTQSQVTQPPKISQPEELYERESRPSPLPEETTFCLVPGCGSRFTGEYQKGNLKRHHKSNHPELLVQNGESPGDPKKLKCSVCSHIFKRSDARKKHEYRTHHLGPKPPRKIRYTAP</sequence>
<dbReference type="GO" id="GO:0008270">
    <property type="term" value="F:zinc ion binding"/>
    <property type="evidence" value="ECO:0007669"/>
    <property type="project" value="UniProtKB-KW"/>
</dbReference>
<feature type="region of interest" description="Disordered" evidence="2">
    <location>
        <begin position="58"/>
        <end position="125"/>
    </location>
</feature>
<dbReference type="InParanoid" id="A0A177D049"/>
<feature type="region of interest" description="Disordered" evidence="2">
    <location>
        <begin position="484"/>
        <end position="506"/>
    </location>
</feature>
<keyword evidence="1" id="KW-0862">Zinc</keyword>
<dbReference type="OrthoDB" id="3792424at2759"/>
<dbReference type="EMBL" id="KV441548">
    <property type="protein sequence ID" value="OAG12728.1"/>
    <property type="molecule type" value="Genomic_DNA"/>
</dbReference>
<dbReference type="InterPro" id="IPR013087">
    <property type="entry name" value="Znf_C2H2_type"/>
</dbReference>
<dbReference type="GeneID" id="28765219"/>
<proteinExistence type="predicted"/>
<dbReference type="AlphaFoldDB" id="A0A177D049"/>
<feature type="compositionally biased region" description="Low complexity" evidence="2">
    <location>
        <begin position="331"/>
        <end position="351"/>
    </location>
</feature>
<reference evidence="4 5" key="1">
    <citation type="submission" date="2016-05" db="EMBL/GenBank/DDBJ databases">
        <title>Comparative analysis of secretome profiles of manganese(II)-oxidizing ascomycete fungi.</title>
        <authorList>
            <consortium name="DOE Joint Genome Institute"/>
            <person name="Zeiner C.A."/>
            <person name="Purvine S.O."/>
            <person name="Zink E.M."/>
            <person name="Wu S."/>
            <person name="Pasa-Tolic L."/>
            <person name="Chaput D.L."/>
            <person name="Haridas S."/>
            <person name="Grigoriev I.V."/>
            <person name="Santelli C.M."/>
            <person name="Hansel C.M."/>
        </authorList>
    </citation>
    <scope>NUCLEOTIDE SEQUENCE [LARGE SCALE GENOMIC DNA]</scope>
    <source>
        <strain evidence="4 5">AP3s5-JAC2a</strain>
    </source>
</reference>
<evidence type="ECO:0000313" key="5">
    <source>
        <dbReference type="Proteomes" id="UP000077069"/>
    </source>
</evidence>